<evidence type="ECO:0000313" key="3">
    <source>
        <dbReference type="Proteomes" id="UP001153954"/>
    </source>
</evidence>
<keyword evidence="3" id="KW-1185">Reference proteome</keyword>
<dbReference type="InterPro" id="IPR029526">
    <property type="entry name" value="PGBD"/>
</dbReference>
<dbReference type="Proteomes" id="UP001153954">
    <property type="component" value="Unassembled WGS sequence"/>
</dbReference>
<comment type="caution">
    <text evidence="2">The sequence shown here is derived from an EMBL/GenBank/DDBJ whole genome shotgun (WGS) entry which is preliminary data.</text>
</comment>
<dbReference type="Pfam" id="PF13843">
    <property type="entry name" value="DDE_Tnp_1_7"/>
    <property type="match status" value="1"/>
</dbReference>
<proteinExistence type="predicted"/>
<dbReference type="AlphaFoldDB" id="A0AAU9TTR2"/>
<reference evidence="2" key="1">
    <citation type="submission" date="2022-03" db="EMBL/GenBank/DDBJ databases">
        <authorList>
            <person name="Tunstrom K."/>
        </authorList>
    </citation>
    <scope>NUCLEOTIDE SEQUENCE</scope>
</reference>
<sequence>MDNWFMSIPLIDDLLNDFSLTCLGTLRKNKKEIPQEFTQTRGRQGHETYFGFKNNATLVSYVPKRGKVVLVVSSMHHDAKIDEQTGEDKKPEIITDYNTLKCGVDVVDQMTGIYSVSRRTQRWPLCIFFGLLNIGGLNAYIIHNAMVPSDDSPRRDFIKSLAICLIKPHLHERISIRNIPQHIKSRIRNIVPELEPTISDQPAPSGRKVRCGLCNWKKDRKTKVFCGKCNIPICGEHMKHICINCFA</sequence>
<dbReference type="PANTHER" id="PTHR46599:SF6">
    <property type="entry name" value="DUAL SPECIFICITY PHOSPHATASE 26"/>
    <property type="match status" value="1"/>
</dbReference>
<dbReference type="PANTHER" id="PTHR46599">
    <property type="entry name" value="PIGGYBAC TRANSPOSABLE ELEMENT-DERIVED PROTEIN 4"/>
    <property type="match status" value="1"/>
</dbReference>
<accession>A0AAU9TTR2</accession>
<gene>
    <name evidence="2" type="ORF">EEDITHA_LOCUS5011</name>
</gene>
<feature type="domain" description="PiggyBac transposable element-derived protein" evidence="1">
    <location>
        <begin position="1"/>
        <end position="140"/>
    </location>
</feature>
<organism evidence="2 3">
    <name type="scientific">Euphydryas editha</name>
    <name type="common">Edith's checkerspot</name>
    <dbReference type="NCBI Taxonomy" id="104508"/>
    <lineage>
        <taxon>Eukaryota</taxon>
        <taxon>Metazoa</taxon>
        <taxon>Ecdysozoa</taxon>
        <taxon>Arthropoda</taxon>
        <taxon>Hexapoda</taxon>
        <taxon>Insecta</taxon>
        <taxon>Pterygota</taxon>
        <taxon>Neoptera</taxon>
        <taxon>Endopterygota</taxon>
        <taxon>Lepidoptera</taxon>
        <taxon>Glossata</taxon>
        <taxon>Ditrysia</taxon>
        <taxon>Papilionoidea</taxon>
        <taxon>Nymphalidae</taxon>
        <taxon>Nymphalinae</taxon>
        <taxon>Euphydryas</taxon>
    </lineage>
</organism>
<name>A0AAU9TTR2_EUPED</name>
<protein>
    <recommendedName>
        <fullName evidence="1">PiggyBac transposable element-derived protein domain-containing protein</fullName>
    </recommendedName>
</protein>
<evidence type="ECO:0000259" key="1">
    <source>
        <dbReference type="Pfam" id="PF13843"/>
    </source>
</evidence>
<evidence type="ECO:0000313" key="2">
    <source>
        <dbReference type="EMBL" id="CAH2088897.1"/>
    </source>
</evidence>
<dbReference type="EMBL" id="CAKOGL010000007">
    <property type="protein sequence ID" value="CAH2088897.1"/>
    <property type="molecule type" value="Genomic_DNA"/>
</dbReference>